<dbReference type="InterPro" id="IPR051304">
    <property type="entry name" value="SCF_F-box_domain"/>
</dbReference>
<dbReference type="InterPro" id="IPR005174">
    <property type="entry name" value="KIB1-4_b-propeller"/>
</dbReference>
<reference evidence="4" key="2">
    <citation type="submission" date="2025-08" db="UniProtKB">
        <authorList>
            <consortium name="RefSeq"/>
        </authorList>
    </citation>
    <scope>IDENTIFICATION</scope>
    <source>
        <tissue evidence="4">Young leaves</tissue>
    </source>
</reference>
<dbReference type="PANTHER" id="PTHR47123">
    <property type="entry name" value="F-BOX PROTEIN SKIP23"/>
    <property type="match status" value="1"/>
</dbReference>
<keyword evidence="3" id="KW-1185">Reference proteome</keyword>
<evidence type="ECO:0000313" key="4">
    <source>
        <dbReference type="RefSeq" id="XP_027343354.1"/>
    </source>
</evidence>
<dbReference type="InterPro" id="IPR001810">
    <property type="entry name" value="F-box_dom"/>
</dbReference>
<dbReference type="KEGG" id="aprc:113855924"/>
<dbReference type="Proteomes" id="UP000694853">
    <property type="component" value="Unplaced"/>
</dbReference>
<dbReference type="Pfam" id="PF03478">
    <property type="entry name" value="Beta-prop_KIB1-4"/>
    <property type="match status" value="1"/>
</dbReference>
<evidence type="ECO:0000313" key="3">
    <source>
        <dbReference type="Proteomes" id="UP000694853"/>
    </source>
</evidence>
<proteinExistence type="predicted"/>
<feature type="domain" description="KIB1-4 beta-propeller" evidence="2">
    <location>
        <begin position="92"/>
        <end position="340"/>
    </location>
</feature>
<name>A0A8B8KKI7_ABRPR</name>
<dbReference type="PANTHER" id="PTHR47123:SF3">
    <property type="entry name" value="DUF295 DOMAIN-CONTAINING PROTEIN"/>
    <property type="match status" value="1"/>
</dbReference>
<dbReference type="RefSeq" id="XP_027343354.1">
    <property type="nucleotide sequence ID" value="XM_027487553.1"/>
</dbReference>
<evidence type="ECO:0000259" key="1">
    <source>
        <dbReference type="Pfam" id="PF00646"/>
    </source>
</evidence>
<dbReference type="Pfam" id="PF00646">
    <property type="entry name" value="F-box"/>
    <property type="match status" value="1"/>
</dbReference>
<evidence type="ECO:0000259" key="2">
    <source>
        <dbReference type="Pfam" id="PF03478"/>
    </source>
</evidence>
<accession>A0A8B8KKI7</accession>
<sequence>MESSTPKWSNLPNDLVEHIVKLFHSPIDLLLFRSVCSTWRSSSSLSNNIFHSPLFPLKLPTPTCIDPDLRPSSILLTQSTIYKISKPSKTMNTRSWLVRVEKLSTCAGKVCLKDPLSPSLFGSFTNHKFPKVWNLLNLRVSEVSKAYELKFDGHQSWACSTSMFKKVVASDMRDNLSVIALHRRGKLGVCRVSEKKWTQIKDNQVWNKYIDITYHNNKFYAVDVKGLCLSVDCSQSQKVRYNAPPGTRSEFQYYDDRGRYLVNSLGNLLLVDNPPVRGCNVHFNVYRLNEDEGQWIPVDNLGDQALFLGDDCSFSVSAGDLVGCKSNCIYFTVYGYTCYDAYAGYHAWQFDLDDHTLTPLSPKTRFTNPFRPLSTLLKARKKSLALFLGC</sequence>
<dbReference type="SUPFAM" id="SSF81383">
    <property type="entry name" value="F-box domain"/>
    <property type="match status" value="1"/>
</dbReference>
<gene>
    <name evidence="4" type="primary">LOC113855924</name>
</gene>
<organism evidence="3 4">
    <name type="scientific">Abrus precatorius</name>
    <name type="common">Indian licorice</name>
    <name type="synonym">Glycine abrus</name>
    <dbReference type="NCBI Taxonomy" id="3816"/>
    <lineage>
        <taxon>Eukaryota</taxon>
        <taxon>Viridiplantae</taxon>
        <taxon>Streptophyta</taxon>
        <taxon>Embryophyta</taxon>
        <taxon>Tracheophyta</taxon>
        <taxon>Spermatophyta</taxon>
        <taxon>Magnoliopsida</taxon>
        <taxon>eudicotyledons</taxon>
        <taxon>Gunneridae</taxon>
        <taxon>Pentapetalae</taxon>
        <taxon>rosids</taxon>
        <taxon>fabids</taxon>
        <taxon>Fabales</taxon>
        <taxon>Fabaceae</taxon>
        <taxon>Papilionoideae</taxon>
        <taxon>50 kb inversion clade</taxon>
        <taxon>NPAAA clade</taxon>
        <taxon>indigoferoid/millettioid clade</taxon>
        <taxon>Abreae</taxon>
        <taxon>Abrus</taxon>
    </lineage>
</organism>
<dbReference type="AlphaFoldDB" id="A0A8B8KKI7"/>
<feature type="domain" description="F-box" evidence="1">
    <location>
        <begin position="8"/>
        <end position="47"/>
    </location>
</feature>
<reference evidence="3" key="1">
    <citation type="journal article" date="2019" name="Toxins">
        <title>Detection of Abrin-Like and Prepropulchellin-Like Toxin Genes and Transcripts Using Whole Genome Sequencing and Full-Length Transcript Sequencing of Abrus precatorius.</title>
        <authorList>
            <person name="Hovde B.T."/>
            <person name="Daligault H.E."/>
            <person name="Hanschen E.R."/>
            <person name="Kunde Y.A."/>
            <person name="Johnson M.B."/>
            <person name="Starkenburg S.R."/>
            <person name="Johnson S.L."/>
        </authorList>
    </citation>
    <scope>NUCLEOTIDE SEQUENCE [LARGE SCALE GENOMIC DNA]</scope>
</reference>
<dbReference type="InterPro" id="IPR036047">
    <property type="entry name" value="F-box-like_dom_sf"/>
</dbReference>
<dbReference type="OrthoDB" id="638130at2759"/>
<protein>
    <submittedName>
        <fullName evidence="4">F-box protein At2g26160-like</fullName>
    </submittedName>
</protein>
<dbReference type="GeneID" id="113855924"/>